<comment type="similarity">
    <text evidence="1">Belongs to the GSP J family.</text>
</comment>
<dbReference type="NCBIfam" id="TIGR02532">
    <property type="entry name" value="IV_pilin_GFxxxE"/>
    <property type="match status" value="1"/>
</dbReference>
<dbReference type="InterPro" id="IPR012902">
    <property type="entry name" value="N_methyl_site"/>
</dbReference>
<feature type="transmembrane region" description="Helical" evidence="3">
    <location>
        <begin position="41"/>
        <end position="65"/>
    </location>
</feature>
<evidence type="ECO:0000256" key="3">
    <source>
        <dbReference type="SAM" id="Phobius"/>
    </source>
</evidence>
<reference evidence="4" key="2">
    <citation type="submission" date="2023-07" db="EMBL/GenBank/DDBJ databases">
        <authorList>
            <person name="Shen H."/>
        </authorList>
    </citation>
    <scope>NUCLEOTIDE SEQUENCE</scope>
    <source>
        <strain evidence="4">TNR-22</strain>
    </source>
</reference>
<organism evidence="4 5">
    <name type="scientific">Rhizobium alvei</name>
    <dbReference type="NCBI Taxonomy" id="1132659"/>
    <lineage>
        <taxon>Bacteria</taxon>
        <taxon>Pseudomonadati</taxon>
        <taxon>Pseudomonadota</taxon>
        <taxon>Alphaproteobacteria</taxon>
        <taxon>Hyphomicrobiales</taxon>
        <taxon>Rhizobiaceae</taxon>
        <taxon>Rhizobium/Agrobacterium group</taxon>
        <taxon>Rhizobium</taxon>
    </lineage>
</organism>
<keyword evidence="3" id="KW-0812">Transmembrane</keyword>
<gene>
    <name evidence="4" type="ORF">Q4481_14865</name>
</gene>
<dbReference type="InterPro" id="IPR045584">
    <property type="entry name" value="Pilin-like"/>
</dbReference>
<dbReference type="EMBL" id="JAUOZU010000009">
    <property type="protein sequence ID" value="MDO6965247.1"/>
    <property type="molecule type" value="Genomic_DNA"/>
</dbReference>
<accession>A0ABT8YNH2</accession>
<keyword evidence="3" id="KW-0472">Membrane</keyword>
<proteinExistence type="inferred from homology"/>
<evidence type="ECO:0000256" key="1">
    <source>
        <dbReference type="ARBA" id="ARBA00011084"/>
    </source>
</evidence>
<evidence type="ECO:0000313" key="4">
    <source>
        <dbReference type="EMBL" id="MDO6965247.1"/>
    </source>
</evidence>
<dbReference type="RefSeq" id="WP_304377178.1">
    <property type="nucleotide sequence ID" value="NZ_JAUOZU010000009.1"/>
</dbReference>
<evidence type="ECO:0000256" key="2">
    <source>
        <dbReference type="ARBA" id="ARBA00021539"/>
    </source>
</evidence>
<evidence type="ECO:0000313" key="5">
    <source>
        <dbReference type="Proteomes" id="UP001174932"/>
    </source>
</evidence>
<keyword evidence="5" id="KW-1185">Reference proteome</keyword>
<comment type="caution">
    <text evidence="4">The sequence shown here is derived from an EMBL/GenBank/DDBJ whole genome shotgun (WGS) entry which is preliminary data.</text>
</comment>
<name>A0ABT8YNH2_9HYPH</name>
<reference evidence="4" key="1">
    <citation type="journal article" date="2015" name="Int. J. Syst. Evol. Microbiol.">
        <title>Rhizobium alvei sp. nov., isolated from a freshwater river.</title>
        <authorList>
            <person name="Sheu S.Y."/>
            <person name="Huang H.W."/>
            <person name="Young C.C."/>
            <person name="Chen W.M."/>
        </authorList>
    </citation>
    <scope>NUCLEOTIDE SEQUENCE</scope>
    <source>
        <strain evidence="4">TNR-22</strain>
    </source>
</reference>
<protein>
    <recommendedName>
        <fullName evidence="2">Type II secretion system protein J</fullName>
    </recommendedName>
</protein>
<sequence>MNALKTDNRFLSSTLGLTRSGRSQQDLDESRPVAKATADGFTLIEILIVLALTSVMAGLVFAMMIQMRPIVAIEQRAQAQNRLERVADVIMADVRNALTLPSIEGDRRALLFGGPHHIAFVSIVPTGFKARGLRQVRYEMEAGGDLVRSIAPRRVSGAKDASTVQRDILLSSVAGMRLRYLVRKSNNEIEWLDDWKAEDRLPDAVVLQISAKENGNLFRAGAVVWRPAR</sequence>
<dbReference type="InterPro" id="IPR010055">
    <property type="entry name" value="T2SS_protein-GspJ"/>
</dbReference>
<dbReference type="Proteomes" id="UP001174932">
    <property type="component" value="Unassembled WGS sequence"/>
</dbReference>
<dbReference type="Pfam" id="PF07963">
    <property type="entry name" value="N_methyl"/>
    <property type="match status" value="1"/>
</dbReference>
<dbReference type="Pfam" id="PF11612">
    <property type="entry name" value="T2SSJ"/>
    <property type="match status" value="1"/>
</dbReference>
<dbReference type="SUPFAM" id="SSF54523">
    <property type="entry name" value="Pili subunits"/>
    <property type="match status" value="1"/>
</dbReference>
<keyword evidence="3" id="KW-1133">Transmembrane helix</keyword>